<dbReference type="OrthoDB" id="1426774at2"/>
<accession>A0A480B346</accession>
<dbReference type="EMBL" id="BJCL01000017">
    <property type="protein sequence ID" value="GCL65468.1"/>
    <property type="molecule type" value="Genomic_DNA"/>
</dbReference>
<evidence type="ECO:0000259" key="1">
    <source>
        <dbReference type="Pfam" id="PF13468"/>
    </source>
</evidence>
<gene>
    <name evidence="2" type="ORF">AQPW35_45490</name>
</gene>
<comment type="caution">
    <text evidence="2">The sequence shown here is derived from an EMBL/GenBank/DDBJ whole genome shotgun (WGS) entry which is preliminary data.</text>
</comment>
<proteinExistence type="predicted"/>
<dbReference type="AlphaFoldDB" id="A0A480B346"/>
<dbReference type="Pfam" id="PF13468">
    <property type="entry name" value="Glyoxalase_3"/>
    <property type="match status" value="1"/>
</dbReference>
<sequence>MTFRLDHIFVCTSIGAPEAQALLDAGLVEGSGNVHPGQGTSNRRFFFEYGFLELLWVHDESEATSTRTRPTRLWDRWSMRGGQANPFGICFSPQSEVDLSLPFASWAYEPVYLPKGKRIFFAQAAALSEPELFVLGWPQPAAAASPQPRAHGLPLKSMLEVSVGLSDTDDPSEPMRAARDSGLLKVHRSARPELVIEFSSPHHIDLHVPSLAITLHGRPGSTAAPVRSALRQ</sequence>
<keyword evidence="3" id="KW-1185">Reference proteome</keyword>
<protein>
    <recommendedName>
        <fullName evidence="1">Glyoxalase-like domain-containing protein</fullName>
    </recommendedName>
</protein>
<dbReference type="InterPro" id="IPR025870">
    <property type="entry name" value="Glyoxalase-like_dom"/>
</dbReference>
<organism evidence="2 3">
    <name type="scientific">Pseudaquabacterium pictum</name>
    <dbReference type="NCBI Taxonomy" id="2315236"/>
    <lineage>
        <taxon>Bacteria</taxon>
        <taxon>Pseudomonadati</taxon>
        <taxon>Pseudomonadota</taxon>
        <taxon>Betaproteobacteria</taxon>
        <taxon>Burkholderiales</taxon>
        <taxon>Sphaerotilaceae</taxon>
        <taxon>Pseudaquabacterium</taxon>
    </lineage>
</organism>
<evidence type="ECO:0000313" key="3">
    <source>
        <dbReference type="Proteomes" id="UP000301751"/>
    </source>
</evidence>
<dbReference type="Proteomes" id="UP000301751">
    <property type="component" value="Unassembled WGS sequence"/>
</dbReference>
<feature type="domain" description="Glyoxalase-like" evidence="1">
    <location>
        <begin position="5"/>
        <end position="70"/>
    </location>
</feature>
<reference evidence="3" key="1">
    <citation type="submission" date="2019-03" db="EMBL/GenBank/DDBJ databases">
        <title>Aquabacterium pictum sp.nov., the first bacteriochlorophyll a-containing freshwater bacterium in the genus Aquabacterium of the class Betaproteobacteria.</title>
        <authorList>
            <person name="Hirose S."/>
            <person name="Tank M."/>
            <person name="Hara E."/>
            <person name="Tamaki H."/>
            <person name="Takaichi S."/>
            <person name="Haruta S."/>
            <person name="Hanada S."/>
        </authorList>
    </citation>
    <scope>NUCLEOTIDE SEQUENCE [LARGE SCALE GENOMIC DNA]</scope>
    <source>
        <strain evidence="3">W35</strain>
    </source>
</reference>
<name>A0A480B346_9BURK</name>
<dbReference type="RefSeq" id="WP_137735184.1">
    <property type="nucleotide sequence ID" value="NZ_BJCL01000017.1"/>
</dbReference>
<dbReference type="InterPro" id="IPR029068">
    <property type="entry name" value="Glyas_Bleomycin-R_OHBP_Dase"/>
</dbReference>
<dbReference type="Gene3D" id="3.10.180.10">
    <property type="entry name" value="2,3-Dihydroxybiphenyl 1,2-Dioxygenase, domain 1"/>
    <property type="match status" value="1"/>
</dbReference>
<evidence type="ECO:0000313" key="2">
    <source>
        <dbReference type="EMBL" id="GCL65468.1"/>
    </source>
</evidence>